<dbReference type="InterPro" id="IPR041355">
    <property type="entry name" value="Pre-SET_CXC"/>
</dbReference>
<evidence type="ECO:0008006" key="12">
    <source>
        <dbReference type="Google" id="ProtNLM"/>
    </source>
</evidence>
<protein>
    <recommendedName>
        <fullName evidence="12">SET domain-containing protein</fullName>
    </recommendedName>
</protein>
<evidence type="ECO:0000256" key="2">
    <source>
        <dbReference type="ARBA" id="ARBA00022679"/>
    </source>
</evidence>
<feature type="compositionally biased region" description="Basic residues" evidence="7">
    <location>
        <begin position="819"/>
        <end position="833"/>
    </location>
</feature>
<keyword evidence="11" id="KW-1185">Reference proteome</keyword>
<proteinExistence type="predicted"/>
<feature type="region of interest" description="Disordered" evidence="7">
    <location>
        <begin position="675"/>
        <end position="724"/>
    </location>
</feature>
<dbReference type="GO" id="GO:0032259">
    <property type="term" value="P:methylation"/>
    <property type="evidence" value="ECO:0007669"/>
    <property type="project" value="UniProtKB-KW"/>
</dbReference>
<dbReference type="OrthoDB" id="6141102at2759"/>
<dbReference type="PROSITE" id="PS50280">
    <property type="entry name" value="SET"/>
    <property type="match status" value="1"/>
</dbReference>
<feature type="domain" description="SET" evidence="8">
    <location>
        <begin position="415"/>
        <end position="537"/>
    </location>
</feature>
<dbReference type="GO" id="GO:0031507">
    <property type="term" value="P:heterochromatin formation"/>
    <property type="evidence" value="ECO:0007669"/>
    <property type="project" value="TreeGrafter"/>
</dbReference>
<dbReference type="SMART" id="SM00317">
    <property type="entry name" value="SET"/>
    <property type="match status" value="1"/>
</dbReference>
<evidence type="ECO:0000259" key="9">
    <source>
        <dbReference type="PROSITE" id="PS51633"/>
    </source>
</evidence>
<dbReference type="SMART" id="SM01114">
    <property type="entry name" value="CXC"/>
    <property type="match status" value="2"/>
</dbReference>
<dbReference type="InterPro" id="IPR026489">
    <property type="entry name" value="CXC_dom"/>
</dbReference>
<dbReference type="RefSeq" id="XP_018189732.1">
    <property type="nucleotide sequence ID" value="XM_018336960.1"/>
</dbReference>
<dbReference type="PROSITE" id="PS51633">
    <property type="entry name" value="CXC"/>
    <property type="match status" value="1"/>
</dbReference>
<dbReference type="InterPro" id="IPR001214">
    <property type="entry name" value="SET_dom"/>
</dbReference>
<evidence type="ECO:0000256" key="6">
    <source>
        <dbReference type="ARBA" id="ARBA00048568"/>
    </source>
</evidence>
<keyword evidence="5" id="KW-0804">Transcription</keyword>
<feature type="region of interest" description="Disordered" evidence="7">
    <location>
        <begin position="737"/>
        <end position="833"/>
    </location>
</feature>
<dbReference type="InterPro" id="IPR046341">
    <property type="entry name" value="SET_dom_sf"/>
</dbReference>
<dbReference type="GO" id="GO:0140951">
    <property type="term" value="F:histone H3K27 trimethyltransferase activity"/>
    <property type="evidence" value="ECO:0007669"/>
    <property type="project" value="UniProtKB-EC"/>
</dbReference>
<feature type="compositionally biased region" description="Low complexity" evidence="7">
    <location>
        <begin position="696"/>
        <end position="705"/>
    </location>
</feature>
<evidence type="ECO:0000313" key="10">
    <source>
        <dbReference type="EMBL" id="KZF24177.1"/>
    </source>
</evidence>
<feature type="compositionally biased region" description="Acidic residues" evidence="7">
    <location>
        <begin position="737"/>
        <end position="767"/>
    </location>
</feature>
<dbReference type="Proteomes" id="UP000076632">
    <property type="component" value="Unassembled WGS sequence"/>
</dbReference>
<feature type="domain" description="CXC" evidence="9">
    <location>
        <begin position="289"/>
        <end position="405"/>
    </location>
</feature>
<evidence type="ECO:0000256" key="7">
    <source>
        <dbReference type="SAM" id="MobiDB-lite"/>
    </source>
</evidence>
<dbReference type="InterPro" id="IPR033467">
    <property type="entry name" value="Tesmin/TSO1-like_CXC"/>
</dbReference>
<evidence type="ECO:0000256" key="1">
    <source>
        <dbReference type="ARBA" id="ARBA00022603"/>
    </source>
</evidence>
<feature type="compositionally biased region" description="Low complexity" evidence="7">
    <location>
        <begin position="804"/>
        <end position="813"/>
    </location>
</feature>
<dbReference type="AlphaFoldDB" id="A0A161TE38"/>
<feature type="compositionally biased region" description="Basic residues" evidence="7">
    <location>
        <begin position="581"/>
        <end position="597"/>
    </location>
</feature>
<dbReference type="SUPFAM" id="SSF82199">
    <property type="entry name" value="SET domain"/>
    <property type="match status" value="1"/>
</dbReference>
<dbReference type="GeneID" id="28902097"/>
<keyword evidence="4" id="KW-0805">Transcription regulation</keyword>
<dbReference type="STRING" id="1328760.A0A161TE38"/>
<dbReference type="InterPro" id="IPR045318">
    <property type="entry name" value="EZH1/2-like"/>
</dbReference>
<evidence type="ECO:0000313" key="11">
    <source>
        <dbReference type="Proteomes" id="UP000076632"/>
    </source>
</evidence>
<evidence type="ECO:0000259" key="8">
    <source>
        <dbReference type="PROSITE" id="PS50280"/>
    </source>
</evidence>
<dbReference type="CDD" id="cd10519">
    <property type="entry name" value="SET_EZH"/>
    <property type="match status" value="1"/>
</dbReference>
<sequence length="833" mass="91554">MARSTEKTAPLQSHIDCRGWTGVQSFPRRYGIQYMAYCQEGKSGDRHRESAQNGFQYTNYQVPSSSSTRIRPIYIGDLCRLGLLSLLRVSPSTCFQNQCSKFLYFIVGCRHECPGHGAFADDDDDDDDAEEVEEAALSPRSRTHALFPRIAKISELLEGGTEELFASHLSAETLHNESGLDDNGEIWGDPPIPVEENEDDLLADDELCSPFCFWKKSNRSSSNLSGWSESELALLDALLPAYVTSKRCACLLAHSLSKRCIDVYFRVRSKINANGLSTAAKLLQSDRIRSRLTNKRGFEHWLENSKTWKHHERGAFKPCNHVGSCEKRGCPCYEAGITCEKACMCSDGCTRRFRGCSCARGNRPCWKNKRCDCYKLNRECDPDLCGTCGAAEALDPVNRYDERARLHCCSNMHIQKNVPKRTLLGHSAVAGWGLYMGEPAKAGDYLGEYKGEVISKDESERRGWVYDNRNISYLFDLNMNQVLDSTRAGNKFRYVNHQDKPDVNCEPRVLFCNMAHRIGMYATRDIQVGEELLFDYGYSGEAVKFVKVKLRKNSNNTGDSSRDASGTNKGSTSRIILTVKKPGKRGGARAGAGRKPRALKAAAAAKAKLAASATATSGTVASSSSPSSLKLVSQYSAKPKQKHAITPSSTSPSLLVSPSSSSSAAVAATLAAAPAGASAGTHSNKITTLRVHGPSSRDSSSTITSMKRKRGSAAMPSGLHGLMMDGSADAIPIIEIEDDDDDDEDGEDEEEDSEDDEDEEDEGEEEDGRGRRAGDEEGEEVEVEMIGEEDEDYHNSANEEESEASSSAVSASAPIMKSSRFRRSQRWKKRRVG</sequence>
<keyword evidence="3" id="KW-0949">S-adenosyl-L-methionine</keyword>
<dbReference type="PANTHER" id="PTHR45747:SF4">
    <property type="entry name" value="HISTONE-LYSINE N-METHYLTRANSFERASE E(Z)"/>
    <property type="match status" value="1"/>
</dbReference>
<dbReference type="EMBL" id="KV407456">
    <property type="protein sequence ID" value="KZF24177.1"/>
    <property type="molecule type" value="Genomic_DNA"/>
</dbReference>
<feature type="region of interest" description="Disordered" evidence="7">
    <location>
        <begin position="553"/>
        <end position="597"/>
    </location>
</feature>
<evidence type="ECO:0000256" key="3">
    <source>
        <dbReference type="ARBA" id="ARBA00022691"/>
    </source>
</evidence>
<keyword evidence="2" id="KW-0808">Transferase</keyword>
<organism evidence="10 11">
    <name type="scientific">Xylona heveae (strain CBS 132557 / TC161)</name>
    <dbReference type="NCBI Taxonomy" id="1328760"/>
    <lineage>
        <taxon>Eukaryota</taxon>
        <taxon>Fungi</taxon>
        <taxon>Dikarya</taxon>
        <taxon>Ascomycota</taxon>
        <taxon>Pezizomycotina</taxon>
        <taxon>Xylonomycetes</taxon>
        <taxon>Xylonales</taxon>
        <taxon>Xylonaceae</taxon>
        <taxon>Xylona</taxon>
    </lineage>
</organism>
<name>A0A161TE38_XYLHT</name>
<gene>
    <name evidence="10" type="ORF">L228DRAFT_91193</name>
</gene>
<dbReference type="PANTHER" id="PTHR45747">
    <property type="entry name" value="HISTONE-LYSINE N-METHYLTRANSFERASE E(Z)"/>
    <property type="match status" value="1"/>
</dbReference>
<dbReference type="Gene3D" id="2.170.270.10">
    <property type="entry name" value="SET domain"/>
    <property type="match status" value="1"/>
</dbReference>
<reference evidence="10 11" key="1">
    <citation type="journal article" date="2016" name="Fungal Biol.">
        <title>The genome of Xylona heveae provides a window into fungal endophytism.</title>
        <authorList>
            <person name="Gazis R."/>
            <person name="Kuo A."/>
            <person name="Riley R."/>
            <person name="LaButti K."/>
            <person name="Lipzen A."/>
            <person name="Lin J."/>
            <person name="Amirebrahimi M."/>
            <person name="Hesse C.N."/>
            <person name="Spatafora J.W."/>
            <person name="Henrissat B."/>
            <person name="Hainaut M."/>
            <person name="Grigoriev I.V."/>
            <person name="Hibbett D.S."/>
        </authorList>
    </citation>
    <scope>NUCLEOTIDE SEQUENCE [LARGE SCALE GENOMIC DNA]</scope>
    <source>
        <strain evidence="10 11">TC161</strain>
    </source>
</reference>
<feature type="compositionally biased region" description="Low complexity" evidence="7">
    <location>
        <begin position="646"/>
        <end position="659"/>
    </location>
</feature>
<feature type="compositionally biased region" description="Acidic residues" evidence="7">
    <location>
        <begin position="776"/>
        <end position="803"/>
    </location>
</feature>
<accession>A0A161TE38</accession>
<dbReference type="GO" id="GO:0003682">
    <property type="term" value="F:chromatin binding"/>
    <property type="evidence" value="ECO:0007669"/>
    <property type="project" value="TreeGrafter"/>
</dbReference>
<dbReference type="Pfam" id="PF00856">
    <property type="entry name" value="SET"/>
    <property type="match status" value="1"/>
</dbReference>
<dbReference type="InParanoid" id="A0A161TE38"/>
<comment type="catalytic activity">
    <reaction evidence="6">
        <text>L-lysyl(27)-[histone H3] + 3 S-adenosyl-L-methionine = N(6),N(6),N(6)-trimethyl-L-lysyl(27)-[histone H3] + 3 S-adenosyl-L-homocysteine + 3 H(+)</text>
        <dbReference type="Rhea" id="RHEA:60292"/>
        <dbReference type="Rhea" id="RHEA-COMP:15535"/>
        <dbReference type="Rhea" id="RHEA-COMP:15548"/>
        <dbReference type="ChEBI" id="CHEBI:15378"/>
        <dbReference type="ChEBI" id="CHEBI:29969"/>
        <dbReference type="ChEBI" id="CHEBI:57856"/>
        <dbReference type="ChEBI" id="CHEBI:59789"/>
        <dbReference type="ChEBI" id="CHEBI:61961"/>
        <dbReference type="EC" id="2.1.1.356"/>
    </reaction>
</comment>
<dbReference type="GO" id="GO:0005634">
    <property type="term" value="C:nucleus"/>
    <property type="evidence" value="ECO:0007669"/>
    <property type="project" value="TreeGrafter"/>
</dbReference>
<feature type="region of interest" description="Disordered" evidence="7">
    <location>
        <begin position="633"/>
        <end position="659"/>
    </location>
</feature>
<evidence type="ECO:0000256" key="5">
    <source>
        <dbReference type="ARBA" id="ARBA00023163"/>
    </source>
</evidence>
<evidence type="ECO:0000256" key="4">
    <source>
        <dbReference type="ARBA" id="ARBA00023015"/>
    </source>
</evidence>
<keyword evidence="1" id="KW-0489">Methyltransferase</keyword>
<dbReference type="Pfam" id="PF18264">
    <property type="entry name" value="preSET_CXC"/>
    <property type="match status" value="1"/>
</dbReference>
<feature type="compositionally biased region" description="Polar residues" evidence="7">
    <location>
        <begin position="553"/>
        <end position="575"/>
    </location>
</feature>